<comment type="caution">
    <text evidence="14">The sequence shown here is derived from an EMBL/GenBank/DDBJ whole genome shotgun (WGS) entry which is preliminary data.</text>
</comment>
<accession>A0A031K1G1</accession>
<keyword evidence="2 10" id="KW-0813">Transport</keyword>
<evidence type="ECO:0000256" key="2">
    <source>
        <dbReference type="ARBA" id="ARBA00022448"/>
    </source>
</evidence>
<dbReference type="EMBL" id="JFYZ01000008">
    <property type="protein sequence ID" value="EZP82442.1"/>
    <property type="molecule type" value="Genomic_DNA"/>
</dbReference>
<evidence type="ECO:0000256" key="7">
    <source>
        <dbReference type="ARBA" id="ARBA00023077"/>
    </source>
</evidence>
<keyword evidence="4" id="KW-0410">Iron transport</keyword>
<dbReference type="Gene3D" id="2.170.130.10">
    <property type="entry name" value="TonB-dependent receptor, plug domain"/>
    <property type="match status" value="1"/>
</dbReference>
<evidence type="ECO:0000256" key="4">
    <source>
        <dbReference type="ARBA" id="ARBA00022496"/>
    </source>
</evidence>
<feature type="domain" description="Secretin/TonB short N-terminal" evidence="13">
    <location>
        <begin position="57"/>
        <end position="109"/>
    </location>
</feature>
<sequence length="861" mass="91065">MRETSFNFAAHRQSMVGAAAIAITVCASPAMAQTRNFDVPTQSASRGIPTFARQAGIQIIASGKTVGSKRTNRVKGNFSVEKGLQILLEGTGLIASQPDAKGMVTIREAHSTSEVLADGESTNGEKEEIVVTGTHITGSEASSSVATISAEDIRRAGQADLGEVVRSLPQNFAGGQNPGIGTSQGAGNANVNGASSVNLLGMGPNATLTLLNGNRISYTGVNAAIDISAIPAVAVDRFDVITDGASAIYGADAVAGVVNVILRRDYDGASIGARLGSSTDGGSFQQQYNAVAGHSWRSGSILVAYDYLTNTAIFARNRSYAIGMAPDTTLYPKLTRHSGVATLAQELTSHLRVTADFLYKDTKSFSATGYDASTSVLANGGTTNARSKTLSFAPSLEMDLGESWAAKFVASYGYDKTHTNGDIYFGGSRFGSSYRLYNNQALSVELSATGALVDLPAGPLRLAVGGGYRRTTFEVESTTLGTTATAFETSRTAGYGFGEIHVPIASPSGEHRFVRSLTLIAAARYEDNSGVEAVTTPKLGLIYEPVEGLSFKANWGKSFRLPTFYQQYSGYSAILLPVSGYGSLFPPGSTFLELLGSSPSMKPERSESWTVSAEFKPHFLPGFSGALTWFHFDYSDRIATPLLSAAGVLTNPNYANLVTLSPSAEELASLISGASLGLQNATGSPYNPARVVGVFDDRDRNVARQRYKGINLSLKYSMDVGSDGKLDLAAALTWIKSQQQVGPGLPYTDLAGTIFNPPDWKSRLGISYSTPVLSISAFGNLANSVIDNRRPPFVRVGVADTLDLAAQFKVGHGLEVGLTVNNLTNAKPTRIATTSAFDTPYDTTSYNSIGRFLAFSIRKSW</sequence>
<organism evidence="14 15">
    <name type="scientific">Novosphingobium resinovorum</name>
    <dbReference type="NCBI Taxonomy" id="158500"/>
    <lineage>
        <taxon>Bacteria</taxon>
        <taxon>Pseudomonadati</taxon>
        <taxon>Pseudomonadota</taxon>
        <taxon>Alphaproteobacteria</taxon>
        <taxon>Sphingomonadales</taxon>
        <taxon>Sphingomonadaceae</taxon>
        <taxon>Novosphingobium</taxon>
    </lineage>
</organism>
<evidence type="ECO:0000256" key="5">
    <source>
        <dbReference type="ARBA" id="ARBA00022692"/>
    </source>
</evidence>
<dbReference type="CDD" id="cd01347">
    <property type="entry name" value="ligand_gated_channel"/>
    <property type="match status" value="1"/>
</dbReference>
<dbReference type="Gene3D" id="2.40.170.20">
    <property type="entry name" value="TonB-dependent receptor, beta-barrel domain"/>
    <property type="match status" value="1"/>
</dbReference>
<evidence type="ECO:0000256" key="8">
    <source>
        <dbReference type="ARBA" id="ARBA00023136"/>
    </source>
</evidence>
<dbReference type="PROSITE" id="PS52016">
    <property type="entry name" value="TONB_DEPENDENT_REC_3"/>
    <property type="match status" value="1"/>
</dbReference>
<dbReference type="GO" id="GO:0006826">
    <property type="term" value="P:iron ion transport"/>
    <property type="evidence" value="ECO:0007669"/>
    <property type="project" value="UniProtKB-KW"/>
</dbReference>
<dbReference type="Pfam" id="PF00593">
    <property type="entry name" value="TonB_dep_Rec_b-barrel"/>
    <property type="match status" value="1"/>
</dbReference>
<comment type="similarity">
    <text evidence="10 11">Belongs to the TonB-dependent receptor family.</text>
</comment>
<reference evidence="14 15" key="1">
    <citation type="submission" date="2014-03" db="EMBL/GenBank/DDBJ databases">
        <title>Whole genome sequence of Novosphingobium resinovorum KF1.</title>
        <authorList>
            <person name="Gan H.M."/>
            <person name="Gan H.Y."/>
            <person name="Chew T.H."/>
            <person name="Savka M.A."/>
        </authorList>
    </citation>
    <scope>NUCLEOTIDE SEQUENCE [LARGE SCALE GENOMIC DNA]</scope>
    <source>
        <strain evidence="14 15">KF1</strain>
    </source>
</reference>
<dbReference type="InterPro" id="IPR012910">
    <property type="entry name" value="Plug_dom"/>
</dbReference>
<evidence type="ECO:0000256" key="6">
    <source>
        <dbReference type="ARBA" id="ARBA00023004"/>
    </source>
</evidence>
<dbReference type="GO" id="GO:0009279">
    <property type="term" value="C:cell outer membrane"/>
    <property type="evidence" value="ECO:0007669"/>
    <property type="project" value="UniProtKB-SubCell"/>
</dbReference>
<dbReference type="PANTHER" id="PTHR47234:SF1">
    <property type="entry name" value="TONB-DEPENDENT RECEPTOR"/>
    <property type="match status" value="1"/>
</dbReference>
<dbReference type="Gene3D" id="3.55.50.30">
    <property type="match status" value="1"/>
</dbReference>
<evidence type="ECO:0000259" key="13">
    <source>
        <dbReference type="SMART" id="SM00965"/>
    </source>
</evidence>
<evidence type="ECO:0000256" key="10">
    <source>
        <dbReference type="PROSITE-ProRule" id="PRU01360"/>
    </source>
</evidence>
<dbReference type="Pfam" id="PF07715">
    <property type="entry name" value="Plug"/>
    <property type="match status" value="1"/>
</dbReference>
<keyword evidence="3 10" id="KW-1134">Transmembrane beta strand</keyword>
<dbReference type="PATRIC" id="fig|158500.4.peg.1979"/>
<comment type="subcellular location">
    <subcellularLocation>
        <location evidence="1 10">Cell outer membrane</location>
        <topology evidence="1 10">Multi-pass membrane protein</topology>
    </subcellularLocation>
</comment>
<keyword evidence="4" id="KW-0406">Ion transport</keyword>
<dbReference type="eggNOG" id="COG4771">
    <property type="taxonomic scope" value="Bacteria"/>
</dbReference>
<keyword evidence="9 10" id="KW-0998">Cell outer membrane</keyword>
<evidence type="ECO:0000313" key="14">
    <source>
        <dbReference type="EMBL" id="EZP82442.1"/>
    </source>
</evidence>
<dbReference type="PANTHER" id="PTHR47234">
    <property type="match status" value="1"/>
</dbReference>
<keyword evidence="7 11" id="KW-0798">TonB box</keyword>
<protein>
    <submittedName>
        <fullName evidence="14">Outer membrane receptor for ferrienterochelin and colicins</fullName>
    </submittedName>
</protein>
<evidence type="ECO:0000256" key="11">
    <source>
        <dbReference type="RuleBase" id="RU003357"/>
    </source>
</evidence>
<evidence type="ECO:0000256" key="1">
    <source>
        <dbReference type="ARBA" id="ARBA00004571"/>
    </source>
</evidence>
<evidence type="ECO:0000256" key="9">
    <source>
        <dbReference type="ARBA" id="ARBA00023237"/>
    </source>
</evidence>
<dbReference type="InterPro" id="IPR039426">
    <property type="entry name" value="TonB-dep_rcpt-like"/>
</dbReference>
<evidence type="ECO:0000256" key="3">
    <source>
        <dbReference type="ARBA" id="ARBA00022452"/>
    </source>
</evidence>
<dbReference type="SMART" id="SM00965">
    <property type="entry name" value="STN"/>
    <property type="match status" value="1"/>
</dbReference>
<name>A0A031K1G1_9SPHN</name>
<dbReference type="InterPro" id="IPR036942">
    <property type="entry name" value="Beta-barrel_TonB_sf"/>
</dbReference>
<dbReference type="InterPro" id="IPR000531">
    <property type="entry name" value="Beta-barrel_TonB"/>
</dbReference>
<keyword evidence="5 10" id="KW-0812">Transmembrane</keyword>
<proteinExistence type="inferred from homology"/>
<dbReference type="RefSeq" id="WP_236727340.1">
    <property type="nucleotide sequence ID" value="NZ_JFYZ01000008.1"/>
</dbReference>
<evidence type="ECO:0000256" key="12">
    <source>
        <dbReference type="SAM" id="SignalP"/>
    </source>
</evidence>
<keyword evidence="12" id="KW-0732">Signal</keyword>
<dbReference type="SUPFAM" id="SSF56935">
    <property type="entry name" value="Porins"/>
    <property type="match status" value="1"/>
</dbReference>
<keyword evidence="14" id="KW-0675">Receptor</keyword>
<keyword evidence="6" id="KW-0408">Iron</keyword>
<dbReference type="InterPro" id="IPR037066">
    <property type="entry name" value="Plug_dom_sf"/>
</dbReference>
<dbReference type="InterPro" id="IPR011662">
    <property type="entry name" value="Secretin/TonB_short_N"/>
</dbReference>
<dbReference type="Proteomes" id="UP000024329">
    <property type="component" value="Unassembled WGS sequence"/>
</dbReference>
<evidence type="ECO:0000313" key="15">
    <source>
        <dbReference type="Proteomes" id="UP000024329"/>
    </source>
</evidence>
<dbReference type="AlphaFoldDB" id="A0A031K1G1"/>
<keyword evidence="8 10" id="KW-0472">Membrane</keyword>
<gene>
    <name evidence="14" type="ORF">BV97_01939</name>
</gene>
<feature type="signal peptide" evidence="12">
    <location>
        <begin position="1"/>
        <end position="32"/>
    </location>
</feature>
<feature type="chain" id="PRO_5001552022" evidence="12">
    <location>
        <begin position="33"/>
        <end position="861"/>
    </location>
</feature>